<protein>
    <submittedName>
        <fullName evidence="2">Uncharacterized protein</fullName>
    </submittedName>
</protein>
<reference evidence="2 3" key="1">
    <citation type="journal article" date="2019" name="Int. J. Syst. Evol. Microbiol.">
        <title>The Global Catalogue of Microorganisms (GCM) 10K type strain sequencing project: providing services to taxonomists for standard genome sequencing and annotation.</title>
        <authorList>
            <consortium name="The Broad Institute Genomics Platform"/>
            <consortium name="The Broad Institute Genome Sequencing Center for Infectious Disease"/>
            <person name="Wu L."/>
            <person name="Ma J."/>
        </authorList>
    </citation>
    <scope>NUCLEOTIDE SEQUENCE [LARGE SCALE GENOMIC DNA]</scope>
    <source>
        <strain evidence="2 3">JCM 16374</strain>
    </source>
</reference>
<feature type="compositionally biased region" description="Basic and acidic residues" evidence="1">
    <location>
        <begin position="46"/>
        <end position="55"/>
    </location>
</feature>
<evidence type="ECO:0000256" key="1">
    <source>
        <dbReference type="SAM" id="MobiDB-lite"/>
    </source>
</evidence>
<evidence type="ECO:0000313" key="2">
    <source>
        <dbReference type="EMBL" id="GAA2647038.1"/>
    </source>
</evidence>
<accession>A0ABN3R9B4</accession>
<organism evidence="2 3">
    <name type="scientific">Streptomyces lunalinharesii</name>
    <dbReference type="NCBI Taxonomy" id="333384"/>
    <lineage>
        <taxon>Bacteria</taxon>
        <taxon>Bacillati</taxon>
        <taxon>Actinomycetota</taxon>
        <taxon>Actinomycetes</taxon>
        <taxon>Kitasatosporales</taxon>
        <taxon>Streptomycetaceae</taxon>
        <taxon>Streptomyces</taxon>
    </lineage>
</organism>
<dbReference type="EMBL" id="BAAARK010000001">
    <property type="protein sequence ID" value="GAA2647038.1"/>
    <property type="molecule type" value="Genomic_DNA"/>
</dbReference>
<comment type="caution">
    <text evidence="2">The sequence shown here is derived from an EMBL/GenBank/DDBJ whole genome shotgun (WGS) entry which is preliminary data.</text>
</comment>
<gene>
    <name evidence="2" type="ORF">GCM10009864_07280</name>
</gene>
<dbReference type="Proteomes" id="UP001500994">
    <property type="component" value="Unassembled WGS sequence"/>
</dbReference>
<evidence type="ECO:0000313" key="3">
    <source>
        <dbReference type="Proteomes" id="UP001500994"/>
    </source>
</evidence>
<proteinExistence type="predicted"/>
<sequence>MVARARSGAARGEGEADTAARFVGDDVVADRSVPAVGSHAQGAVEAQRRPGGRREERVQRAAHVVEEGPTVSAGARTVRAWTSQIVRTEHLHTVAYVFTIR</sequence>
<keyword evidence="3" id="KW-1185">Reference proteome</keyword>
<name>A0ABN3R9B4_9ACTN</name>
<feature type="region of interest" description="Disordered" evidence="1">
    <location>
        <begin position="33"/>
        <end position="55"/>
    </location>
</feature>